<dbReference type="CDD" id="cd00082">
    <property type="entry name" value="HisKA"/>
    <property type="match status" value="1"/>
</dbReference>
<dbReference type="Proteomes" id="UP001157133">
    <property type="component" value="Unassembled WGS sequence"/>
</dbReference>
<dbReference type="InterPro" id="IPR003661">
    <property type="entry name" value="HisK_dim/P_dom"/>
</dbReference>
<comment type="catalytic activity">
    <reaction evidence="1">
        <text>ATP + protein L-histidine = ADP + protein N-phospho-L-histidine.</text>
        <dbReference type="EC" id="2.7.13.3"/>
    </reaction>
</comment>
<dbReference type="RefSeq" id="WP_284206667.1">
    <property type="nucleotide sequence ID" value="NZ_BSSU01000004.1"/>
</dbReference>
<reference evidence="6 7" key="1">
    <citation type="submission" date="2023-03" db="EMBL/GenBank/DDBJ databases">
        <title>Draft genome sequence of Thalassotalea eurytherma JCM 18482T.</title>
        <authorList>
            <person name="Sawabe T."/>
        </authorList>
    </citation>
    <scope>NUCLEOTIDE SEQUENCE [LARGE SCALE GENOMIC DNA]</scope>
    <source>
        <strain evidence="6 7">JCM 18482</strain>
    </source>
</reference>
<dbReference type="EC" id="2.7.13.3" evidence="2"/>
<dbReference type="Gene3D" id="1.10.287.130">
    <property type="match status" value="1"/>
</dbReference>
<dbReference type="InterPro" id="IPR005467">
    <property type="entry name" value="His_kinase_dom"/>
</dbReference>
<dbReference type="InterPro" id="IPR003594">
    <property type="entry name" value="HATPase_dom"/>
</dbReference>
<dbReference type="PANTHER" id="PTHR43065">
    <property type="entry name" value="SENSOR HISTIDINE KINASE"/>
    <property type="match status" value="1"/>
</dbReference>
<keyword evidence="4" id="KW-0175">Coiled coil</keyword>
<evidence type="ECO:0000313" key="7">
    <source>
        <dbReference type="Proteomes" id="UP001157133"/>
    </source>
</evidence>
<dbReference type="SMART" id="SM00387">
    <property type="entry name" value="HATPase_c"/>
    <property type="match status" value="1"/>
</dbReference>
<dbReference type="InterPro" id="IPR004358">
    <property type="entry name" value="Sig_transdc_His_kin-like_C"/>
</dbReference>
<dbReference type="PRINTS" id="PR00344">
    <property type="entry name" value="BCTRLSENSOR"/>
</dbReference>
<evidence type="ECO:0000313" key="6">
    <source>
        <dbReference type="EMBL" id="GLX81337.1"/>
    </source>
</evidence>
<dbReference type="InterPro" id="IPR036097">
    <property type="entry name" value="HisK_dim/P_sf"/>
</dbReference>
<gene>
    <name evidence="6" type="ORF">theurythT_07890</name>
</gene>
<evidence type="ECO:0000256" key="2">
    <source>
        <dbReference type="ARBA" id="ARBA00012438"/>
    </source>
</evidence>
<sequence>MSDQNSKTIDDYKNAVQLLENALQRERNSKKLLEQKLDEKAQQRLDENKEFLKAYQEATSRQIQLQFLSMLNQGMISDRSLKEMFDSYCHNLQQLLEQCPVFLASLTKQTSWQLQQLPTPSSSWQRIDLTTRLEDELTHLISHDQQHWHRQELNGEDPFSTLFHNSTMLFYVISISKSQQRIILLDINHYCYSDDFKNTLRVSGQSFTTAINKRMTEIELSYNNQKLKHTLSTLKKTQQQLAHNDKMASLGQLSAGIAHEINNPIGYVASNLGVLTDYFEIYKNTLNVLSNSLTDKEQEIDPLLSYALEDTPPLIEACKTGVDRVAAIVNSLKTFSRKEQDEFGEVNINDAINSAIEIVWNQLKYEHQLNMQLTPKLPVIHGNFGQLQQVFVNLFVNASHAMSEKGELTVMSQVIADEIEITVSDTGCGIEQKNIKRLFEPFYTTKKENEGTGLGLSVSYAIIEKHDANISVNSALDKGTTFTLRFPIPD</sequence>
<organism evidence="6 7">
    <name type="scientific">Thalassotalea eurytherma</name>
    <dbReference type="NCBI Taxonomy" id="1144278"/>
    <lineage>
        <taxon>Bacteria</taxon>
        <taxon>Pseudomonadati</taxon>
        <taxon>Pseudomonadota</taxon>
        <taxon>Gammaproteobacteria</taxon>
        <taxon>Alteromonadales</taxon>
        <taxon>Colwelliaceae</taxon>
        <taxon>Thalassotalea</taxon>
    </lineage>
</organism>
<comment type="caution">
    <text evidence="6">The sequence shown here is derived from an EMBL/GenBank/DDBJ whole genome shotgun (WGS) entry which is preliminary data.</text>
</comment>
<keyword evidence="7" id="KW-1185">Reference proteome</keyword>
<evidence type="ECO:0000256" key="1">
    <source>
        <dbReference type="ARBA" id="ARBA00000085"/>
    </source>
</evidence>
<evidence type="ECO:0000256" key="3">
    <source>
        <dbReference type="ARBA" id="ARBA00022553"/>
    </source>
</evidence>
<accession>A0ABQ6H171</accession>
<feature type="coiled-coil region" evidence="4">
    <location>
        <begin position="9"/>
        <end position="50"/>
    </location>
</feature>
<evidence type="ECO:0000259" key="5">
    <source>
        <dbReference type="PROSITE" id="PS50109"/>
    </source>
</evidence>
<proteinExistence type="predicted"/>
<dbReference type="InterPro" id="IPR036890">
    <property type="entry name" value="HATPase_C_sf"/>
</dbReference>
<feature type="domain" description="Histidine kinase" evidence="5">
    <location>
        <begin position="256"/>
        <end position="490"/>
    </location>
</feature>
<dbReference type="PROSITE" id="PS50109">
    <property type="entry name" value="HIS_KIN"/>
    <property type="match status" value="1"/>
</dbReference>
<name>A0ABQ6H171_9GAMM</name>
<keyword evidence="3" id="KW-0597">Phosphoprotein</keyword>
<dbReference type="SUPFAM" id="SSF47384">
    <property type="entry name" value="Homodimeric domain of signal transducing histidine kinase"/>
    <property type="match status" value="1"/>
</dbReference>
<dbReference type="Gene3D" id="3.30.565.10">
    <property type="entry name" value="Histidine kinase-like ATPase, C-terminal domain"/>
    <property type="match status" value="1"/>
</dbReference>
<dbReference type="SUPFAM" id="SSF55874">
    <property type="entry name" value="ATPase domain of HSP90 chaperone/DNA topoisomerase II/histidine kinase"/>
    <property type="match status" value="1"/>
</dbReference>
<protein>
    <recommendedName>
        <fullName evidence="2">histidine kinase</fullName>
        <ecNumber evidence="2">2.7.13.3</ecNumber>
    </recommendedName>
</protein>
<dbReference type="EMBL" id="BSSU01000004">
    <property type="protein sequence ID" value="GLX81337.1"/>
    <property type="molecule type" value="Genomic_DNA"/>
</dbReference>
<dbReference type="PANTHER" id="PTHR43065:SF50">
    <property type="entry name" value="HISTIDINE KINASE"/>
    <property type="match status" value="1"/>
</dbReference>
<dbReference type="Pfam" id="PF02518">
    <property type="entry name" value="HATPase_c"/>
    <property type="match status" value="1"/>
</dbReference>
<evidence type="ECO:0000256" key="4">
    <source>
        <dbReference type="SAM" id="Coils"/>
    </source>
</evidence>